<accession>G0RJP9</accession>
<name>G0RJP9_HYPJQ</name>
<evidence type="ECO:0000313" key="3">
    <source>
        <dbReference type="Proteomes" id="UP000008984"/>
    </source>
</evidence>
<dbReference type="KEGG" id="tre:TRIREDRAFT_107475"/>
<dbReference type="GeneID" id="18481471"/>
<feature type="transmembrane region" description="Helical" evidence="1">
    <location>
        <begin position="12"/>
        <end position="35"/>
    </location>
</feature>
<dbReference type="HOGENOM" id="CLU_092535_0_0_1"/>
<dbReference type="OrthoDB" id="1523883at2759"/>
<dbReference type="STRING" id="431241.G0RJP9"/>
<dbReference type="eggNOG" id="ENOG502T397">
    <property type="taxonomic scope" value="Eukaryota"/>
</dbReference>
<keyword evidence="1" id="KW-0812">Transmembrane</keyword>
<dbReference type="AlphaFoldDB" id="G0RJP9"/>
<dbReference type="EMBL" id="GL985064">
    <property type="protein sequence ID" value="EGR48791.1"/>
    <property type="molecule type" value="Genomic_DNA"/>
</dbReference>
<dbReference type="VEuPathDB" id="FungiDB:TRIREDRAFT_107475"/>
<reference evidence="2 3" key="1">
    <citation type="journal article" date="2008" name="Nat. Biotechnol.">
        <title>Genome sequencing and analysis of the biomass-degrading fungus Trichoderma reesei (syn. Hypocrea jecorina).</title>
        <authorList>
            <person name="Martinez D."/>
            <person name="Berka R.M."/>
            <person name="Henrissat B."/>
            <person name="Saloheimo M."/>
            <person name="Arvas M."/>
            <person name="Baker S.E."/>
            <person name="Chapman J."/>
            <person name="Chertkov O."/>
            <person name="Coutinho P.M."/>
            <person name="Cullen D."/>
            <person name="Danchin E.G."/>
            <person name="Grigoriev I.V."/>
            <person name="Harris P."/>
            <person name="Jackson M."/>
            <person name="Kubicek C.P."/>
            <person name="Han C.S."/>
            <person name="Ho I."/>
            <person name="Larrondo L.F."/>
            <person name="de Leon A.L."/>
            <person name="Magnuson J.K."/>
            <person name="Merino S."/>
            <person name="Misra M."/>
            <person name="Nelson B."/>
            <person name="Putnam N."/>
            <person name="Robbertse B."/>
            <person name="Salamov A.A."/>
            <person name="Schmoll M."/>
            <person name="Terry A."/>
            <person name="Thayer N."/>
            <person name="Westerholm-Parvinen A."/>
            <person name="Schoch C.L."/>
            <person name="Yao J."/>
            <person name="Barabote R."/>
            <person name="Nelson M.A."/>
            <person name="Detter C."/>
            <person name="Bruce D."/>
            <person name="Kuske C.R."/>
            <person name="Xie G."/>
            <person name="Richardson P."/>
            <person name="Rokhsar D.S."/>
            <person name="Lucas S.M."/>
            <person name="Rubin E.M."/>
            <person name="Dunn-Coleman N."/>
            <person name="Ward M."/>
            <person name="Brettin T.S."/>
        </authorList>
    </citation>
    <scope>NUCLEOTIDE SEQUENCE [LARGE SCALE GENOMIC DNA]</scope>
    <source>
        <strain evidence="2 3">QM6a</strain>
    </source>
</reference>
<keyword evidence="1" id="KW-0472">Membrane</keyword>
<feature type="transmembrane region" description="Helical" evidence="1">
    <location>
        <begin position="109"/>
        <end position="131"/>
    </location>
</feature>
<protein>
    <submittedName>
        <fullName evidence="2">Predicted protein</fullName>
    </submittedName>
</protein>
<sequence length="180" mass="18948">MSSKSTTPKSLIPALSTSLNVGMALGAWITVLPFANPAYPGPAVAIWFRDFFKPGFIGITSLSAVTIASGIRAAWLRQSSSSALPPSGSASSSADQGQQEAKANKASRWAIAGLVFTLVHFGFGSSVLAIMDKILSAPELAQGQMAAWIQLHTVRTLTTDVPAWLCFVAALLTELDNQKI</sequence>
<keyword evidence="3" id="KW-1185">Reference proteome</keyword>
<dbReference type="Proteomes" id="UP000008984">
    <property type="component" value="Unassembled WGS sequence"/>
</dbReference>
<gene>
    <name evidence="2" type="ORF">TRIREDRAFT_107475</name>
</gene>
<evidence type="ECO:0000256" key="1">
    <source>
        <dbReference type="SAM" id="Phobius"/>
    </source>
</evidence>
<evidence type="ECO:0000313" key="2">
    <source>
        <dbReference type="EMBL" id="EGR48791.1"/>
    </source>
</evidence>
<feature type="transmembrane region" description="Helical" evidence="1">
    <location>
        <begin position="55"/>
        <end position="75"/>
    </location>
</feature>
<organism evidence="3">
    <name type="scientific">Hypocrea jecorina (strain QM6a)</name>
    <name type="common">Trichoderma reesei</name>
    <dbReference type="NCBI Taxonomy" id="431241"/>
    <lineage>
        <taxon>Eukaryota</taxon>
        <taxon>Fungi</taxon>
        <taxon>Dikarya</taxon>
        <taxon>Ascomycota</taxon>
        <taxon>Pezizomycotina</taxon>
        <taxon>Sordariomycetes</taxon>
        <taxon>Hypocreomycetidae</taxon>
        <taxon>Hypocreales</taxon>
        <taxon>Hypocreaceae</taxon>
        <taxon>Trichoderma</taxon>
    </lineage>
</organism>
<dbReference type="RefSeq" id="XP_006965505.1">
    <property type="nucleotide sequence ID" value="XM_006965443.1"/>
</dbReference>
<keyword evidence="1" id="KW-1133">Transmembrane helix</keyword>
<proteinExistence type="predicted"/>